<evidence type="ECO:0008006" key="4">
    <source>
        <dbReference type="Google" id="ProtNLM"/>
    </source>
</evidence>
<reference evidence="2 3" key="1">
    <citation type="submission" date="2024-10" db="EMBL/GenBank/DDBJ databases">
        <title>The Natural Products Discovery Center: Release of the First 8490 Sequenced Strains for Exploring Actinobacteria Biosynthetic Diversity.</title>
        <authorList>
            <person name="Kalkreuter E."/>
            <person name="Kautsar S.A."/>
            <person name="Yang D."/>
            <person name="Bader C.D."/>
            <person name="Teijaro C.N."/>
            <person name="Fluegel L."/>
            <person name="Davis C.M."/>
            <person name="Simpson J.R."/>
            <person name="Lauterbach L."/>
            <person name="Steele A.D."/>
            <person name="Gui C."/>
            <person name="Meng S."/>
            <person name="Li G."/>
            <person name="Viehrig K."/>
            <person name="Ye F."/>
            <person name="Su P."/>
            <person name="Kiefer A.F."/>
            <person name="Nichols A."/>
            <person name="Cepeda A.J."/>
            <person name="Yan W."/>
            <person name="Fan B."/>
            <person name="Jiang Y."/>
            <person name="Adhikari A."/>
            <person name="Zheng C.-J."/>
            <person name="Schuster L."/>
            <person name="Cowan T.M."/>
            <person name="Smanski M.J."/>
            <person name="Chevrette M.G."/>
            <person name="De Carvalho L.P.S."/>
            <person name="Shen B."/>
        </authorList>
    </citation>
    <scope>NUCLEOTIDE SEQUENCE [LARGE SCALE GENOMIC DNA]</scope>
    <source>
        <strain evidence="2 3">NPDC020979</strain>
    </source>
</reference>
<accession>A0ABW7T8F7</accession>
<organism evidence="2 3">
    <name type="scientific">Streptomyces abikoensis</name>
    <dbReference type="NCBI Taxonomy" id="97398"/>
    <lineage>
        <taxon>Bacteria</taxon>
        <taxon>Bacillati</taxon>
        <taxon>Actinomycetota</taxon>
        <taxon>Actinomycetes</taxon>
        <taxon>Kitasatosporales</taxon>
        <taxon>Streptomycetaceae</taxon>
        <taxon>Streptomyces</taxon>
    </lineage>
</organism>
<dbReference type="RefSeq" id="WP_397613277.1">
    <property type="nucleotide sequence ID" value="NZ_JBIRRB010000005.1"/>
</dbReference>
<proteinExistence type="predicted"/>
<feature type="region of interest" description="Disordered" evidence="1">
    <location>
        <begin position="1"/>
        <end position="32"/>
    </location>
</feature>
<protein>
    <recommendedName>
        <fullName evidence="4">Resolvase/invertase-type recombinase catalytic domain-containing protein</fullName>
    </recommendedName>
</protein>
<evidence type="ECO:0000313" key="2">
    <source>
        <dbReference type="EMBL" id="MFI0912352.1"/>
    </source>
</evidence>
<gene>
    <name evidence="2" type="ORF">ACH4TF_18070</name>
</gene>
<dbReference type="Proteomes" id="UP001611162">
    <property type="component" value="Unassembled WGS sequence"/>
</dbReference>
<name>A0ABW7T8F7_9ACTN</name>
<sequence length="156" mass="16594">MLNNQSPDSHEPPGVRRTERDQQRRRALADAAAGFSPSTGRVKCLIYLSGSDGALTRQARDTCEEAAEGFCWDVADVIEEDDAQPAPRERGGLSQALSRLCEGEIDGIVTGWPSMISPSAAERESVEQEVRQVGGFLYTVKPADPAASGTTAGGTT</sequence>
<dbReference type="EMBL" id="JBIRRB010000005">
    <property type="protein sequence ID" value="MFI0912352.1"/>
    <property type="molecule type" value="Genomic_DNA"/>
</dbReference>
<evidence type="ECO:0000313" key="3">
    <source>
        <dbReference type="Proteomes" id="UP001611162"/>
    </source>
</evidence>
<comment type="caution">
    <text evidence="2">The sequence shown here is derived from an EMBL/GenBank/DDBJ whole genome shotgun (WGS) entry which is preliminary data.</text>
</comment>
<keyword evidence="3" id="KW-1185">Reference proteome</keyword>
<feature type="compositionally biased region" description="Basic and acidic residues" evidence="1">
    <location>
        <begin position="8"/>
        <end position="28"/>
    </location>
</feature>
<evidence type="ECO:0000256" key="1">
    <source>
        <dbReference type="SAM" id="MobiDB-lite"/>
    </source>
</evidence>